<dbReference type="Pfam" id="PF16344">
    <property type="entry name" value="FecR_C"/>
    <property type="match status" value="1"/>
</dbReference>
<keyword evidence="1" id="KW-0812">Transmembrane</keyword>
<feature type="domain" description="FecR protein" evidence="2">
    <location>
        <begin position="126"/>
        <end position="221"/>
    </location>
</feature>
<protein>
    <submittedName>
        <fullName evidence="4">FecR family protein</fullName>
    </submittedName>
</protein>
<comment type="caution">
    <text evidence="4">The sequence shown here is derived from an EMBL/GenBank/DDBJ whole genome shotgun (WGS) entry which is preliminary data.</text>
</comment>
<dbReference type="InterPro" id="IPR012373">
    <property type="entry name" value="Ferrdict_sens_TM"/>
</dbReference>
<dbReference type="RefSeq" id="WP_133991073.1">
    <property type="nucleotide sequence ID" value="NZ_SODV01000001.1"/>
</dbReference>
<evidence type="ECO:0000259" key="3">
    <source>
        <dbReference type="Pfam" id="PF16344"/>
    </source>
</evidence>
<dbReference type="PANTHER" id="PTHR30273">
    <property type="entry name" value="PERIPLASMIC SIGNAL SENSOR AND SIGMA FACTOR ACTIVATOR FECR-RELATED"/>
    <property type="match status" value="1"/>
</dbReference>
<evidence type="ECO:0000313" key="5">
    <source>
        <dbReference type="Proteomes" id="UP000294498"/>
    </source>
</evidence>
<evidence type="ECO:0000313" key="4">
    <source>
        <dbReference type="EMBL" id="TDW99941.1"/>
    </source>
</evidence>
<keyword evidence="1" id="KW-0472">Membrane</keyword>
<reference evidence="4 5" key="1">
    <citation type="submission" date="2019-03" db="EMBL/GenBank/DDBJ databases">
        <title>Genomic Encyclopedia of Type Strains, Phase IV (KMG-IV): sequencing the most valuable type-strain genomes for metagenomic binning, comparative biology and taxonomic classification.</title>
        <authorList>
            <person name="Goeker M."/>
        </authorList>
    </citation>
    <scope>NUCLEOTIDE SEQUENCE [LARGE SCALE GENOMIC DNA]</scope>
    <source>
        <strain evidence="4 5">DSM 100059</strain>
    </source>
</reference>
<dbReference type="Proteomes" id="UP000294498">
    <property type="component" value="Unassembled WGS sequence"/>
</dbReference>
<evidence type="ECO:0000256" key="1">
    <source>
        <dbReference type="SAM" id="Phobius"/>
    </source>
</evidence>
<proteinExistence type="predicted"/>
<name>A0A4R8DPD2_9BACT</name>
<sequence length="355" mass="39737">MDQNRIWVLMARKLALEASPAELEELEKVIRDHPECQAALDLTQAYWDQHPDTPLTDKEIEEALDKILHTGTHGPVWDEWERTTRRSRVKRKWAAVASVCVAAAGVALWVTRTPKTEKPQPVADTQVQTRPGTRTNLLLPDGTSVWLNAGSNLSYPPAFNGKNREVVLEGEAFFDVAKNPAHPFIVHTVSMTIRVLGTSFDVKAYAGDKTAEATLIKGAIEVTFKNRPEEKILLKPNQKLVVPEEDTANVAVKAGKAPKGTEILPPTIDTHTGVVIETAWTANKLVFQDESFRDLATQMERWYGVAIQFDQQKLGDLRFTGSFEKETIQQALAALQLTADFTYTIHENQITIYER</sequence>
<dbReference type="OrthoDB" id="1523735at2"/>
<dbReference type="Gene3D" id="3.55.50.30">
    <property type="match status" value="1"/>
</dbReference>
<dbReference type="Pfam" id="PF04773">
    <property type="entry name" value="FecR"/>
    <property type="match status" value="1"/>
</dbReference>
<dbReference type="PIRSF" id="PIRSF018266">
    <property type="entry name" value="FecR"/>
    <property type="match status" value="1"/>
</dbReference>
<dbReference type="FunFam" id="2.60.120.1440:FF:000001">
    <property type="entry name" value="Putative anti-sigma factor"/>
    <property type="match status" value="1"/>
</dbReference>
<dbReference type="Gene3D" id="2.60.120.1440">
    <property type="match status" value="1"/>
</dbReference>
<dbReference type="PANTHER" id="PTHR30273:SF2">
    <property type="entry name" value="PROTEIN FECR"/>
    <property type="match status" value="1"/>
</dbReference>
<accession>A0A4R8DPD2</accession>
<organism evidence="4 5">
    <name type="scientific">Dinghuibacter silviterrae</name>
    <dbReference type="NCBI Taxonomy" id="1539049"/>
    <lineage>
        <taxon>Bacteria</taxon>
        <taxon>Pseudomonadati</taxon>
        <taxon>Bacteroidota</taxon>
        <taxon>Chitinophagia</taxon>
        <taxon>Chitinophagales</taxon>
        <taxon>Chitinophagaceae</taxon>
        <taxon>Dinghuibacter</taxon>
    </lineage>
</organism>
<evidence type="ECO:0000259" key="2">
    <source>
        <dbReference type="Pfam" id="PF04773"/>
    </source>
</evidence>
<dbReference type="EMBL" id="SODV01000001">
    <property type="protein sequence ID" value="TDW99941.1"/>
    <property type="molecule type" value="Genomic_DNA"/>
</dbReference>
<feature type="transmembrane region" description="Helical" evidence="1">
    <location>
        <begin position="93"/>
        <end position="111"/>
    </location>
</feature>
<gene>
    <name evidence="4" type="ORF">EDB95_0958</name>
</gene>
<keyword evidence="1" id="KW-1133">Transmembrane helix</keyword>
<keyword evidence="5" id="KW-1185">Reference proteome</keyword>
<dbReference type="InterPro" id="IPR032508">
    <property type="entry name" value="FecR_C"/>
</dbReference>
<dbReference type="InterPro" id="IPR006860">
    <property type="entry name" value="FecR"/>
</dbReference>
<dbReference type="AlphaFoldDB" id="A0A4R8DPD2"/>
<feature type="domain" description="Protein FecR C-terminal" evidence="3">
    <location>
        <begin position="284"/>
        <end position="352"/>
    </location>
</feature>
<dbReference type="GO" id="GO:0016989">
    <property type="term" value="F:sigma factor antagonist activity"/>
    <property type="evidence" value="ECO:0007669"/>
    <property type="project" value="TreeGrafter"/>
</dbReference>